<organism evidence="8 9">
    <name type="scientific">Sphagnurus paluster</name>
    <dbReference type="NCBI Taxonomy" id="117069"/>
    <lineage>
        <taxon>Eukaryota</taxon>
        <taxon>Fungi</taxon>
        <taxon>Dikarya</taxon>
        <taxon>Basidiomycota</taxon>
        <taxon>Agaricomycotina</taxon>
        <taxon>Agaricomycetes</taxon>
        <taxon>Agaricomycetidae</taxon>
        <taxon>Agaricales</taxon>
        <taxon>Tricholomatineae</taxon>
        <taxon>Lyophyllaceae</taxon>
        <taxon>Sphagnurus</taxon>
    </lineage>
</organism>
<evidence type="ECO:0000256" key="1">
    <source>
        <dbReference type="ARBA" id="ARBA00004141"/>
    </source>
</evidence>
<comment type="subcellular location">
    <subcellularLocation>
        <location evidence="1 6">Membrane</location>
        <topology evidence="1 6">Multi-pass membrane protein</topology>
    </subcellularLocation>
</comment>
<evidence type="ECO:0000256" key="3">
    <source>
        <dbReference type="ARBA" id="ARBA00022692"/>
    </source>
</evidence>
<keyword evidence="5" id="KW-0472">Membrane</keyword>
<evidence type="ECO:0000313" key="8">
    <source>
        <dbReference type="EMBL" id="KAG5652407.1"/>
    </source>
</evidence>
<evidence type="ECO:0000256" key="2">
    <source>
        <dbReference type="ARBA" id="ARBA00008573"/>
    </source>
</evidence>
<dbReference type="Pfam" id="PF03134">
    <property type="entry name" value="TB2_DP1_HVA22"/>
    <property type="match status" value="1"/>
</dbReference>
<feature type="region of interest" description="Disordered" evidence="7">
    <location>
        <begin position="202"/>
        <end position="233"/>
    </location>
</feature>
<feature type="region of interest" description="Disordered" evidence="7">
    <location>
        <begin position="257"/>
        <end position="323"/>
    </location>
</feature>
<keyword evidence="3" id="KW-0812">Transmembrane</keyword>
<dbReference type="OrthoDB" id="434647at2759"/>
<dbReference type="GO" id="GO:0016020">
    <property type="term" value="C:membrane"/>
    <property type="evidence" value="ECO:0007669"/>
    <property type="project" value="UniProtKB-SubCell"/>
</dbReference>
<dbReference type="Proteomes" id="UP000717328">
    <property type="component" value="Unassembled WGS sequence"/>
</dbReference>
<accession>A0A9P7GT06</accession>
<reference evidence="8" key="2">
    <citation type="submission" date="2021-10" db="EMBL/GenBank/DDBJ databases">
        <title>Phylogenomics reveals ancestral predisposition of the termite-cultivated fungus Termitomyces towards a domesticated lifestyle.</title>
        <authorList>
            <person name="Auxier B."/>
            <person name="Grum-Grzhimaylo A."/>
            <person name="Cardenas M.E."/>
            <person name="Lodge J.D."/>
            <person name="Laessoe T."/>
            <person name="Pedersen O."/>
            <person name="Smith M.E."/>
            <person name="Kuyper T.W."/>
            <person name="Franco-Molano E.A."/>
            <person name="Baroni T.J."/>
            <person name="Aanen D.K."/>
        </authorList>
    </citation>
    <scope>NUCLEOTIDE SEQUENCE</scope>
    <source>
        <strain evidence="8">D49</strain>
    </source>
</reference>
<comment type="similarity">
    <text evidence="2 6">Belongs to the DP1 family.</text>
</comment>
<dbReference type="PANTHER" id="PTHR12300:SF161">
    <property type="entry name" value="RECEPTOR EXPRESSION-ENHANCING PROTEIN"/>
    <property type="match status" value="1"/>
</dbReference>
<dbReference type="EMBL" id="JABCKI010000129">
    <property type="protein sequence ID" value="KAG5652407.1"/>
    <property type="molecule type" value="Genomic_DNA"/>
</dbReference>
<feature type="compositionally biased region" description="Low complexity" evidence="7">
    <location>
        <begin position="263"/>
        <end position="274"/>
    </location>
</feature>
<dbReference type="PANTHER" id="PTHR12300">
    <property type="entry name" value="HVA22-LIKE PROTEINS"/>
    <property type="match status" value="1"/>
</dbReference>
<proteinExistence type="inferred from homology"/>
<evidence type="ECO:0000256" key="4">
    <source>
        <dbReference type="ARBA" id="ARBA00022989"/>
    </source>
</evidence>
<comment type="caution">
    <text evidence="8">The sequence shown here is derived from an EMBL/GenBank/DDBJ whole genome shotgun (WGS) entry which is preliminary data.</text>
</comment>
<protein>
    <recommendedName>
        <fullName evidence="6">Protein YOP1</fullName>
    </recommendedName>
</protein>
<feature type="region of interest" description="Disordered" evidence="7">
    <location>
        <begin position="139"/>
        <end position="171"/>
    </location>
</feature>
<evidence type="ECO:0000256" key="6">
    <source>
        <dbReference type="RuleBase" id="RU362006"/>
    </source>
</evidence>
<evidence type="ECO:0000256" key="7">
    <source>
        <dbReference type="SAM" id="MobiDB-lite"/>
    </source>
</evidence>
<gene>
    <name evidence="8" type="ORF">H0H81_005101</name>
</gene>
<reference evidence="8" key="1">
    <citation type="submission" date="2021-02" db="EMBL/GenBank/DDBJ databases">
        <authorList>
            <person name="Nieuwenhuis M."/>
            <person name="Van De Peppel L.J.J."/>
        </authorList>
    </citation>
    <scope>NUCLEOTIDE SEQUENCE</scope>
    <source>
        <strain evidence="8">D49</strain>
    </source>
</reference>
<keyword evidence="9" id="KW-1185">Reference proteome</keyword>
<evidence type="ECO:0000256" key="5">
    <source>
        <dbReference type="ARBA" id="ARBA00023136"/>
    </source>
</evidence>
<evidence type="ECO:0000313" key="9">
    <source>
        <dbReference type="Proteomes" id="UP000717328"/>
    </source>
</evidence>
<name>A0A9P7GT06_9AGAR</name>
<feature type="compositionally biased region" description="Acidic residues" evidence="7">
    <location>
        <begin position="297"/>
        <end position="312"/>
    </location>
</feature>
<dbReference type="InterPro" id="IPR004345">
    <property type="entry name" value="TB2_DP1_HVA22"/>
</dbReference>
<dbReference type="AlphaFoldDB" id="A0A9P7GT06"/>
<feature type="compositionally biased region" description="Polar residues" evidence="7">
    <location>
        <begin position="212"/>
        <end position="232"/>
    </location>
</feature>
<keyword evidence="4" id="KW-1133">Transmembrane helix</keyword>
<sequence>MLFYLTARLISSVTAFIYPGYASYKTLSQRPASEEDLERWLMYWSVLGCIIGVEYVAEWIISWIPLYYTLKTLFLLYLALPQTQGSSYIYTTHLQPFFHAHETQIDAALASLKTRAVAFIQERARALWDAAAAAANLPSSQGQQPHFTPVGGQGNAGSAAPPSLGDPASGPAQLMGSLWRSYGPGIMASGAALLSSATAAASKNTNSRSRPALTTPQGSRFSQNMSGSTQSVLERRRQLEAELAALSAVPASMAVPEAPFPSSKPSGSRTSSASDLGLRERTHSNAGSASGARFEEVEVPSDVEGYDVGDEDGTGHARPGMSTRASWFGWAGAASSGSKGSYERVKSE</sequence>